<dbReference type="InterPro" id="IPR025508">
    <property type="entry name" value="DUF4395"/>
</dbReference>
<dbReference type="Pfam" id="PF14340">
    <property type="entry name" value="DUF4395"/>
    <property type="match status" value="1"/>
</dbReference>
<dbReference type="KEGG" id="ssei:FJR45_02050"/>
<sequence length="210" mass="24210">MSLFFNFGETVSEFDFKVINEREARASAGIMFLLGLLSLFSVYQFRTLLWAELFSITFIFEFFVRMFINPKYAPYMLLASVIVANQKPEWVEAKPKQFAWALGMLLGVIMTYYLVFDIISLTRLGICILCLALLFLESAFGICLGCLLYHQLNIRLSRCPGGVCEFGVSRREIKYRYVVLSLFATLFILTYLGLQEYKYTPLHKVVIIEG</sequence>
<proteinExistence type="predicted"/>
<evidence type="ECO:0000256" key="1">
    <source>
        <dbReference type="SAM" id="Phobius"/>
    </source>
</evidence>
<dbReference type="EMBL" id="CP041235">
    <property type="protein sequence ID" value="QOP42796.1"/>
    <property type="molecule type" value="Genomic_DNA"/>
</dbReference>
<keyword evidence="1" id="KW-0472">Membrane</keyword>
<gene>
    <name evidence="3" type="ORF">FJR45_02050</name>
</gene>
<protein>
    <submittedName>
        <fullName evidence="3">DUF4395 domain-containing protein</fullName>
    </submittedName>
</protein>
<feature type="transmembrane region" description="Helical" evidence="1">
    <location>
        <begin position="121"/>
        <end position="149"/>
    </location>
</feature>
<evidence type="ECO:0000313" key="3">
    <source>
        <dbReference type="EMBL" id="QOP42796.1"/>
    </source>
</evidence>
<keyword evidence="4" id="KW-1185">Reference proteome</keyword>
<feature type="domain" description="DUF4395" evidence="2">
    <location>
        <begin position="19"/>
        <end position="152"/>
    </location>
</feature>
<feature type="transmembrane region" description="Helical" evidence="1">
    <location>
        <begin position="98"/>
        <end position="115"/>
    </location>
</feature>
<evidence type="ECO:0000259" key="2">
    <source>
        <dbReference type="Pfam" id="PF14340"/>
    </source>
</evidence>
<dbReference type="Proteomes" id="UP000593719">
    <property type="component" value="Chromosome"/>
</dbReference>
<dbReference type="RefSeq" id="WP_193151121.1">
    <property type="nucleotide sequence ID" value="NZ_CP041235.1"/>
</dbReference>
<keyword evidence="1" id="KW-0812">Transmembrane</keyword>
<evidence type="ECO:0000313" key="4">
    <source>
        <dbReference type="Proteomes" id="UP000593719"/>
    </source>
</evidence>
<dbReference type="AlphaFoldDB" id="A0A7M1AZS5"/>
<accession>A0A7M1AZS5</accession>
<keyword evidence="1" id="KW-1133">Transmembrane helix</keyword>
<feature type="transmembrane region" description="Helical" evidence="1">
    <location>
        <begin position="26"/>
        <end position="43"/>
    </location>
</feature>
<feature type="transmembrane region" description="Helical" evidence="1">
    <location>
        <begin position="175"/>
        <end position="194"/>
    </location>
</feature>
<reference evidence="3 4" key="1">
    <citation type="submission" date="2019-06" db="EMBL/GenBank/DDBJ databases">
        <title>Sulfurimonas gotlandica sp. nov., a chemoautotrophic and psychrotolerant epsilonproteobacterium isolated from a pelagic redoxcline, and an emended description of the genus Sulfurimonas.</title>
        <authorList>
            <person name="Wang S."/>
            <person name="Jiang L."/>
            <person name="Shao Z."/>
        </authorList>
    </citation>
    <scope>NUCLEOTIDE SEQUENCE [LARGE SCALE GENOMIC DNA]</scope>
    <source>
        <strain evidence="3 4">S2-6</strain>
    </source>
</reference>
<name>A0A7M1AZS5_9BACT</name>
<organism evidence="3 4">
    <name type="scientific">Sulfurimonas sediminis</name>
    <dbReference type="NCBI Taxonomy" id="2590020"/>
    <lineage>
        <taxon>Bacteria</taxon>
        <taxon>Pseudomonadati</taxon>
        <taxon>Campylobacterota</taxon>
        <taxon>Epsilonproteobacteria</taxon>
        <taxon>Campylobacterales</taxon>
        <taxon>Sulfurimonadaceae</taxon>
        <taxon>Sulfurimonas</taxon>
    </lineage>
</organism>